<dbReference type="KEGG" id="nak:EH165_09745"/>
<protein>
    <recommendedName>
        <fullName evidence="3">PhiRv1 phage protein</fullName>
    </recommendedName>
</protein>
<evidence type="ECO:0000313" key="2">
    <source>
        <dbReference type="Proteomes" id="UP000268084"/>
    </source>
</evidence>
<gene>
    <name evidence="1" type="ORF">EH165_09745</name>
</gene>
<keyword evidence="2" id="KW-1185">Reference proteome</keyword>
<dbReference type="OrthoDB" id="5124197at2"/>
<dbReference type="AlphaFoldDB" id="A0A3G8ZM05"/>
<dbReference type="Proteomes" id="UP000268084">
    <property type="component" value="Chromosome"/>
</dbReference>
<evidence type="ECO:0008006" key="3">
    <source>
        <dbReference type="Google" id="ProtNLM"/>
    </source>
</evidence>
<name>A0A3G8ZM05_9ACTN</name>
<sequence length="76" mass="8494">MMTTESPNWRSLRASVASLTRSRKPDDPALLDARRNLRTERLADYIRETVDAAPPLTQDQRDRLAVLLRGGASDAS</sequence>
<accession>A0A3G8ZM05</accession>
<proteinExistence type="predicted"/>
<evidence type="ECO:0000313" key="1">
    <source>
        <dbReference type="EMBL" id="AZI58379.1"/>
    </source>
</evidence>
<reference evidence="1 2" key="1">
    <citation type="submission" date="2018-11" db="EMBL/GenBank/DDBJ databases">
        <authorList>
            <person name="Da X."/>
        </authorList>
    </citation>
    <scope>NUCLEOTIDE SEQUENCE [LARGE SCALE GENOMIC DNA]</scope>
    <source>
        <strain evidence="1 2">S14-144</strain>
    </source>
</reference>
<reference evidence="1 2" key="2">
    <citation type="submission" date="2018-12" db="EMBL/GenBank/DDBJ databases">
        <title>Nakamurella antarcticus sp. nov., isolated from Antarctica South Shetland Islands soil.</title>
        <authorList>
            <person name="Peng F."/>
        </authorList>
    </citation>
    <scope>NUCLEOTIDE SEQUENCE [LARGE SCALE GENOMIC DNA]</scope>
    <source>
        <strain evidence="1 2">S14-144</strain>
    </source>
</reference>
<dbReference type="EMBL" id="CP034170">
    <property type="protein sequence ID" value="AZI58379.1"/>
    <property type="molecule type" value="Genomic_DNA"/>
</dbReference>
<organism evidence="1 2">
    <name type="scientific">Nakamurella antarctica</name>
    <dbReference type="NCBI Taxonomy" id="1902245"/>
    <lineage>
        <taxon>Bacteria</taxon>
        <taxon>Bacillati</taxon>
        <taxon>Actinomycetota</taxon>
        <taxon>Actinomycetes</taxon>
        <taxon>Nakamurellales</taxon>
        <taxon>Nakamurellaceae</taxon>
        <taxon>Nakamurella</taxon>
    </lineage>
</organism>